<dbReference type="AlphaFoldDB" id="A0A8J2ZXX4"/>
<dbReference type="GO" id="GO:0003700">
    <property type="term" value="F:DNA-binding transcription factor activity"/>
    <property type="evidence" value="ECO:0007669"/>
    <property type="project" value="InterPro"/>
</dbReference>
<keyword evidence="1" id="KW-0805">Transcription regulation</keyword>
<dbReference type="PROSITE" id="PS50949">
    <property type="entry name" value="HTH_GNTR"/>
    <property type="match status" value="1"/>
</dbReference>
<dbReference type="CDD" id="cd01541">
    <property type="entry name" value="PBP1_AraR"/>
    <property type="match status" value="1"/>
</dbReference>
<evidence type="ECO:0000313" key="6">
    <source>
        <dbReference type="Proteomes" id="UP000656813"/>
    </source>
</evidence>
<reference evidence="5" key="2">
    <citation type="submission" date="2020-09" db="EMBL/GenBank/DDBJ databases">
        <authorList>
            <person name="Sun Q."/>
            <person name="Zhou Y."/>
        </authorList>
    </citation>
    <scope>NUCLEOTIDE SEQUENCE</scope>
    <source>
        <strain evidence="5">CGMCC 1.12777</strain>
    </source>
</reference>
<gene>
    <name evidence="5" type="primary">araR</name>
    <name evidence="5" type="ORF">GCM10007096_32340</name>
</gene>
<dbReference type="RefSeq" id="WP_188498425.1">
    <property type="nucleotide sequence ID" value="NZ_BMFV01000029.1"/>
</dbReference>
<comment type="caution">
    <text evidence="5">The sequence shown here is derived from an EMBL/GenBank/DDBJ whole genome shotgun (WGS) entry which is preliminary data.</text>
</comment>
<dbReference type="CDD" id="cd07377">
    <property type="entry name" value="WHTH_GntR"/>
    <property type="match status" value="1"/>
</dbReference>
<dbReference type="EMBL" id="BMFV01000029">
    <property type="protein sequence ID" value="GGH85895.1"/>
    <property type="molecule type" value="Genomic_DNA"/>
</dbReference>
<dbReference type="PANTHER" id="PTHR30146">
    <property type="entry name" value="LACI-RELATED TRANSCRIPTIONAL REPRESSOR"/>
    <property type="match status" value="1"/>
</dbReference>
<keyword evidence="2" id="KW-0238">DNA-binding</keyword>
<dbReference type="SUPFAM" id="SSF53822">
    <property type="entry name" value="Periplasmic binding protein-like I"/>
    <property type="match status" value="1"/>
</dbReference>
<dbReference type="InterPro" id="IPR046335">
    <property type="entry name" value="LacI/GalR-like_sensor"/>
</dbReference>
<evidence type="ECO:0000313" key="5">
    <source>
        <dbReference type="EMBL" id="GGH85895.1"/>
    </source>
</evidence>
<reference evidence="5" key="1">
    <citation type="journal article" date="2014" name="Int. J. Syst. Evol. Microbiol.">
        <title>Complete genome sequence of Corynebacterium casei LMG S-19264T (=DSM 44701T), isolated from a smear-ripened cheese.</title>
        <authorList>
            <consortium name="US DOE Joint Genome Institute (JGI-PGF)"/>
            <person name="Walter F."/>
            <person name="Albersmeier A."/>
            <person name="Kalinowski J."/>
            <person name="Ruckert C."/>
        </authorList>
    </citation>
    <scope>NUCLEOTIDE SEQUENCE</scope>
    <source>
        <strain evidence="5">CGMCC 1.12777</strain>
    </source>
</reference>
<dbReference type="InterPro" id="IPR033532">
    <property type="entry name" value="AraR_ligand_bind_dom"/>
</dbReference>
<proteinExistence type="predicted"/>
<accession>A0A8J2ZXX4</accession>
<dbReference type="Proteomes" id="UP000656813">
    <property type="component" value="Unassembled WGS sequence"/>
</dbReference>
<keyword evidence="3" id="KW-0804">Transcription</keyword>
<dbReference type="Gene3D" id="1.10.10.10">
    <property type="entry name" value="Winged helix-like DNA-binding domain superfamily/Winged helix DNA-binding domain"/>
    <property type="match status" value="1"/>
</dbReference>
<evidence type="ECO:0000256" key="1">
    <source>
        <dbReference type="ARBA" id="ARBA00023015"/>
    </source>
</evidence>
<dbReference type="PANTHER" id="PTHR30146:SF150">
    <property type="entry name" value="ARABINOSE METABOLISM TRANSCRIPTIONAL REPRESSOR"/>
    <property type="match status" value="1"/>
</dbReference>
<protein>
    <submittedName>
        <fullName evidence="5">Arabinose metabolism transcriptional repressor</fullName>
    </submittedName>
</protein>
<dbReference type="Pfam" id="PF13377">
    <property type="entry name" value="Peripla_BP_3"/>
    <property type="match status" value="1"/>
</dbReference>
<evidence type="ECO:0000256" key="3">
    <source>
        <dbReference type="ARBA" id="ARBA00023163"/>
    </source>
</evidence>
<name>A0A8J2ZXX4_9BACL</name>
<dbReference type="InterPro" id="IPR036390">
    <property type="entry name" value="WH_DNA-bd_sf"/>
</dbReference>
<dbReference type="SMART" id="SM00345">
    <property type="entry name" value="HTH_GNTR"/>
    <property type="match status" value="1"/>
</dbReference>
<dbReference type="GO" id="GO:0000976">
    <property type="term" value="F:transcription cis-regulatory region binding"/>
    <property type="evidence" value="ECO:0007669"/>
    <property type="project" value="TreeGrafter"/>
</dbReference>
<keyword evidence="6" id="KW-1185">Reference proteome</keyword>
<dbReference type="Pfam" id="PF00392">
    <property type="entry name" value="GntR"/>
    <property type="match status" value="1"/>
</dbReference>
<dbReference type="InterPro" id="IPR028082">
    <property type="entry name" value="Peripla_BP_I"/>
</dbReference>
<feature type="domain" description="HTH gntR-type" evidence="4">
    <location>
        <begin position="2"/>
        <end position="70"/>
    </location>
</feature>
<dbReference type="Gene3D" id="3.40.50.2300">
    <property type="match status" value="2"/>
</dbReference>
<evidence type="ECO:0000256" key="2">
    <source>
        <dbReference type="ARBA" id="ARBA00023125"/>
    </source>
</evidence>
<evidence type="ECO:0000259" key="4">
    <source>
        <dbReference type="PROSITE" id="PS50949"/>
    </source>
</evidence>
<sequence>MVAKYIQVKEAIKAWILEGRITPGEKIGSESDLMGQFNVSRHTIRQAIGELVHEDWLYTVQGGGTYCKDRRKSDTHGTMKTKTIGVMTTYISDYIFPYIIRGIESYTTENDYSLLLTSTNNNVDLEKKGLQNVMTNNIDGLIVEPTKSTYHNPNLNYYLNLERNKIPYVMINASYSELAGPSITLNDEKGGFIATEHLIKLGYTKVLGLFKTDDLQGIDRMKGYIDAHRKHHLLPFPDMVISFSTEEKGEKLQEQVRAMLTRKKENRPEAIVCYNDETALSILHVIRKLNMKVPEDLSIVGFDDSHLTEASEVQLTSVKHPKTELGRAAAEVLINLIENKNPDAGGSIVFEPELVIRNSTKPASS</sequence>
<dbReference type="SUPFAM" id="SSF46785">
    <property type="entry name" value="Winged helix' DNA-binding domain"/>
    <property type="match status" value="1"/>
</dbReference>
<dbReference type="InterPro" id="IPR000524">
    <property type="entry name" value="Tscrpt_reg_HTH_GntR"/>
</dbReference>
<organism evidence="5 6">
    <name type="scientific">Pullulanibacillus pueri</name>
    <dbReference type="NCBI Taxonomy" id="1437324"/>
    <lineage>
        <taxon>Bacteria</taxon>
        <taxon>Bacillati</taxon>
        <taxon>Bacillota</taxon>
        <taxon>Bacilli</taxon>
        <taxon>Bacillales</taxon>
        <taxon>Sporolactobacillaceae</taxon>
        <taxon>Pullulanibacillus</taxon>
    </lineage>
</organism>
<dbReference type="InterPro" id="IPR036388">
    <property type="entry name" value="WH-like_DNA-bd_sf"/>
</dbReference>